<evidence type="ECO:0000256" key="4">
    <source>
        <dbReference type="ARBA" id="ARBA00022618"/>
    </source>
</evidence>
<dbReference type="RefSeq" id="WP_147714780.1">
    <property type="nucleotide sequence ID" value="NZ_VKAD01000002.1"/>
</dbReference>
<evidence type="ECO:0000313" key="16">
    <source>
        <dbReference type="EMBL" id="TXR52184.1"/>
    </source>
</evidence>
<dbReference type="Pfam" id="PF06295">
    <property type="entry name" value="ZapG-like"/>
    <property type="match status" value="1"/>
</dbReference>
<keyword evidence="3" id="KW-0997">Cell inner membrane</keyword>
<keyword evidence="5 15" id="KW-0812">Transmembrane</keyword>
<evidence type="ECO:0000256" key="12">
    <source>
        <dbReference type="ARBA" id="ARBA00035727"/>
    </source>
</evidence>
<keyword evidence="2" id="KW-1003">Cell membrane</keyword>
<dbReference type="OrthoDB" id="7068713at2"/>
<feature type="compositionally biased region" description="Basic and acidic residues" evidence="14">
    <location>
        <begin position="99"/>
        <end position="128"/>
    </location>
</feature>
<evidence type="ECO:0000256" key="11">
    <source>
        <dbReference type="ARBA" id="ARBA00035703"/>
    </source>
</evidence>
<dbReference type="Proteomes" id="UP000321764">
    <property type="component" value="Unassembled WGS sequence"/>
</dbReference>
<evidence type="ECO:0000256" key="9">
    <source>
        <dbReference type="ARBA" id="ARBA00023306"/>
    </source>
</evidence>
<evidence type="ECO:0000256" key="8">
    <source>
        <dbReference type="ARBA" id="ARBA00023136"/>
    </source>
</evidence>
<keyword evidence="13" id="KW-0175">Coiled coil</keyword>
<evidence type="ECO:0000256" key="7">
    <source>
        <dbReference type="ARBA" id="ARBA00022989"/>
    </source>
</evidence>
<keyword evidence="9" id="KW-0131">Cell cycle</keyword>
<feature type="coiled-coil region" evidence="13">
    <location>
        <begin position="35"/>
        <end position="87"/>
    </location>
</feature>
<evidence type="ECO:0000256" key="14">
    <source>
        <dbReference type="SAM" id="MobiDB-lite"/>
    </source>
</evidence>
<keyword evidence="6" id="KW-0133">Cell shape</keyword>
<comment type="caution">
    <text evidence="16">The sequence shown here is derived from an EMBL/GenBank/DDBJ whole genome shotgun (WGS) entry which is preliminary data.</text>
</comment>
<dbReference type="InterPro" id="IPR009386">
    <property type="entry name" value="ZapG-like"/>
</dbReference>
<comment type="similarity">
    <text evidence="10">Belongs to the ZapG family.</text>
</comment>
<keyword evidence="7 15" id="KW-1133">Transmembrane helix</keyword>
<feature type="region of interest" description="Disordered" evidence="14">
    <location>
        <begin position="99"/>
        <end position="147"/>
    </location>
</feature>
<dbReference type="PANTHER" id="PTHR39579:SF1">
    <property type="entry name" value="INNER MEMBRANE PROTEIN YHCB"/>
    <property type="match status" value="1"/>
</dbReference>
<feature type="compositionally biased region" description="Basic and acidic residues" evidence="14">
    <location>
        <begin position="138"/>
        <end position="147"/>
    </location>
</feature>
<evidence type="ECO:0000256" key="5">
    <source>
        <dbReference type="ARBA" id="ARBA00022692"/>
    </source>
</evidence>
<protein>
    <recommendedName>
        <fullName evidence="11">Z-ring associated protein G</fullName>
    </recommendedName>
    <alternativeName>
        <fullName evidence="12">Cell division protein ZapG</fullName>
    </alternativeName>
</protein>
<sequence length="147" mass="16716">MLHITWLTFIVSIFAALIVGGFLSQLLLTITGKDKSSLKRELSQLKKAHQDYQVSVTEHFGRTTELINELSENYQQIQRHLSQGAEEFVKPELRIAAHREEPNLEDLAPKTDEPALDRPWDYADKTPHQEGTLSETFGLKDSDSPKT</sequence>
<dbReference type="GO" id="GO:0008360">
    <property type="term" value="P:regulation of cell shape"/>
    <property type="evidence" value="ECO:0007669"/>
    <property type="project" value="UniProtKB-KW"/>
</dbReference>
<comment type="subcellular location">
    <subcellularLocation>
        <location evidence="1">Cell inner membrane</location>
        <topology evidence="1">Single-pass membrane protein</topology>
    </subcellularLocation>
</comment>
<accession>A0A5C8Z4E4</accession>
<keyword evidence="17" id="KW-1185">Reference proteome</keyword>
<evidence type="ECO:0000256" key="15">
    <source>
        <dbReference type="SAM" id="Phobius"/>
    </source>
</evidence>
<evidence type="ECO:0000313" key="17">
    <source>
        <dbReference type="Proteomes" id="UP000321764"/>
    </source>
</evidence>
<feature type="transmembrane region" description="Helical" evidence="15">
    <location>
        <begin position="6"/>
        <end position="30"/>
    </location>
</feature>
<gene>
    <name evidence="16" type="ORF">FME95_12295</name>
</gene>
<evidence type="ECO:0000256" key="13">
    <source>
        <dbReference type="SAM" id="Coils"/>
    </source>
</evidence>
<dbReference type="PANTHER" id="PTHR39579">
    <property type="entry name" value="INNER MEMBRANE PROTEIN YHCB"/>
    <property type="match status" value="1"/>
</dbReference>
<evidence type="ECO:0000256" key="6">
    <source>
        <dbReference type="ARBA" id="ARBA00022960"/>
    </source>
</evidence>
<evidence type="ECO:0000256" key="10">
    <source>
        <dbReference type="ARBA" id="ARBA00035657"/>
    </source>
</evidence>
<dbReference type="AlphaFoldDB" id="A0A5C8Z4E4"/>
<evidence type="ECO:0000256" key="1">
    <source>
        <dbReference type="ARBA" id="ARBA00004377"/>
    </source>
</evidence>
<keyword evidence="8 15" id="KW-0472">Membrane</keyword>
<evidence type="ECO:0000256" key="2">
    <source>
        <dbReference type="ARBA" id="ARBA00022475"/>
    </source>
</evidence>
<organism evidence="16 17">
    <name type="scientific">Reinekea thalattae</name>
    <dbReference type="NCBI Taxonomy" id="2593301"/>
    <lineage>
        <taxon>Bacteria</taxon>
        <taxon>Pseudomonadati</taxon>
        <taxon>Pseudomonadota</taxon>
        <taxon>Gammaproteobacteria</taxon>
        <taxon>Oceanospirillales</taxon>
        <taxon>Saccharospirillaceae</taxon>
        <taxon>Reinekea</taxon>
    </lineage>
</organism>
<dbReference type="EMBL" id="VKAD01000002">
    <property type="protein sequence ID" value="TXR52184.1"/>
    <property type="molecule type" value="Genomic_DNA"/>
</dbReference>
<reference evidence="16 17" key="1">
    <citation type="submission" date="2019-07" db="EMBL/GenBank/DDBJ databases">
        <title>Reinekea sp. strain SSH23 genome sequencing and assembly.</title>
        <authorList>
            <person name="Kim I."/>
        </authorList>
    </citation>
    <scope>NUCLEOTIDE SEQUENCE [LARGE SCALE GENOMIC DNA]</scope>
    <source>
        <strain evidence="16 17">SSH23</strain>
    </source>
</reference>
<evidence type="ECO:0000256" key="3">
    <source>
        <dbReference type="ARBA" id="ARBA00022519"/>
    </source>
</evidence>
<dbReference type="GO" id="GO:0051301">
    <property type="term" value="P:cell division"/>
    <property type="evidence" value="ECO:0007669"/>
    <property type="project" value="UniProtKB-KW"/>
</dbReference>
<keyword evidence="4" id="KW-0132">Cell division</keyword>
<proteinExistence type="inferred from homology"/>
<name>A0A5C8Z4E4_9GAMM</name>
<dbReference type="GO" id="GO:0005886">
    <property type="term" value="C:plasma membrane"/>
    <property type="evidence" value="ECO:0007669"/>
    <property type="project" value="UniProtKB-SubCell"/>
</dbReference>